<dbReference type="InterPro" id="IPR051236">
    <property type="entry name" value="HAT_RTT109-like"/>
</dbReference>
<comment type="caution">
    <text evidence="4">The sequence shown here is derived from an EMBL/GenBank/DDBJ whole genome shotgun (WGS) entry which is preliminary data.</text>
</comment>
<reference evidence="5" key="1">
    <citation type="journal article" date="2019" name="Int. J. Syst. Evol. Microbiol.">
        <title>The Global Catalogue of Microorganisms (GCM) 10K type strain sequencing project: providing services to taxonomists for standard genome sequencing and annotation.</title>
        <authorList>
            <consortium name="The Broad Institute Genomics Platform"/>
            <consortium name="The Broad Institute Genome Sequencing Center for Infectious Disease"/>
            <person name="Wu L."/>
            <person name="Ma J."/>
        </authorList>
    </citation>
    <scope>NUCLEOTIDE SEQUENCE [LARGE SCALE GENOMIC DNA]</scope>
    <source>
        <strain evidence="5">ZS-35-S2</strain>
    </source>
</reference>
<dbReference type="InterPro" id="IPR039559">
    <property type="entry name" value="AIM6_PI-PLC-like_dom"/>
</dbReference>
<protein>
    <recommendedName>
        <fullName evidence="1">Altered inheritance of mitochondria protein 6</fullName>
    </recommendedName>
</protein>
<dbReference type="PANTHER" id="PTHR31571">
    <property type="entry name" value="ALTERED INHERITANCE OF MITOCHONDRIA PROTEIN 6"/>
    <property type="match status" value="1"/>
</dbReference>
<dbReference type="PANTHER" id="PTHR31571:SF1">
    <property type="entry name" value="ALTERED INHERITANCE OF MITOCHONDRIA PROTEIN 6"/>
    <property type="match status" value="1"/>
</dbReference>
<dbReference type="InterPro" id="IPR017946">
    <property type="entry name" value="PLC-like_Pdiesterase_TIM-brl"/>
</dbReference>
<dbReference type="RefSeq" id="WP_377429364.1">
    <property type="nucleotide sequence ID" value="NZ_JBHSPR010000040.1"/>
</dbReference>
<feature type="region of interest" description="Disordered" evidence="2">
    <location>
        <begin position="29"/>
        <end position="53"/>
    </location>
</feature>
<feature type="chain" id="PRO_5046399934" description="Altered inheritance of mitochondria protein 6" evidence="3">
    <location>
        <begin position="26"/>
        <end position="296"/>
    </location>
</feature>
<evidence type="ECO:0000313" key="4">
    <source>
        <dbReference type="EMBL" id="MFC6021312.1"/>
    </source>
</evidence>
<organism evidence="4 5">
    <name type="scientific">Plantactinospora solaniradicis</name>
    <dbReference type="NCBI Taxonomy" id="1723736"/>
    <lineage>
        <taxon>Bacteria</taxon>
        <taxon>Bacillati</taxon>
        <taxon>Actinomycetota</taxon>
        <taxon>Actinomycetes</taxon>
        <taxon>Micromonosporales</taxon>
        <taxon>Micromonosporaceae</taxon>
        <taxon>Plantactinospora</taxon>
    </lineage>
</organism>
<sequence>MKRRMLGALVVAGAVVGLGSPAAQAAGPLLGHEPASGAAGDRRPGGKLRPLPQAHAHNDYEHERPLFDALDHGFTSVEADIYLVDGELLVGHDPEDVVPGRTLQSLYLDPLARRVRANHGKVFRDSHQELQLLVDIKNTGVDTYTELHRVLRDYQRMLTTYSSGRVRRGAVTVVVSGDRPRDLMAGQRTRYAFYDGRAADLGTTAPASLIPLISDNWGNLFGWQGVGAMPTAERAKLRSFVRTAHANQQRVRFWATPDVAGPERDAIWRELRAADVDHINTDDLAGLADFLRASRR</sequence>
<accession>A0ABW1KJP1</accession>
<dbReference type="Gene3D" id="3.20.20.190">
    <property type="entry name" value="Phosphatidylinositol (PI) phosphodiesterase"/>
    <property type="match status" value="1"/>
</dbReference>
<keyword evidence="3" id="KW-0732">Signal</keyword>
<dbReference type="EMBL" id="JBHSPR010000040">
    <property type="protein sequence ID" value="MFC6021312.1"/>
    <property type="molecule type" value="Genomic_DNA"/>
</dbReference>
<evidence type="ECO:0000256" key="2">
    <source>
        <dbReference type="SAM" id="MobiDB-lite"/>
    </source>
</evidence>
<evidence type="ECO:0000256" key="3">
    <source>
        <dbReference type="SAM" id="SignalP"/>
    </source>
</evidence>
<dbReference type="CDD" id="cd08577">
    <property type="entry name" value="PI-PLCc_GDPD_SF_unchar3"/>
    <property type="match status" value="1"/>
</dbReference>
<gene>
    <name evidence="4" type="ORF">ACFP2T_34695</name>
</gene>
<dbReference type="Pfam" id="PF13653">
    <property type="entry name" value="GDPD_2"/>
    <property type="match status" value="1"/>
</dbReference>
<feature type="signal peptide" evidence="3">
    <location>
        <begin position="1"/>
        <end position="25"/>
    </location>
</feature>
<dbReference type="Proteomes" id="UP001596203">
    <property type="component" value="Unassembled WGS sequence"/>
</dbReference>
<proteinExistence type="predicted"/>
<dbReference type="SUPFAM" id="SSF51695">
    <property type="entry name" value="PLC-like phosphodiesterases"/>
    <property type="match status" value="1"/>
</dbReference>
<name>A0ABW1KJP1_9ACTN</name>
<evidence type="ECO:0000256" key="1">
    <source>
        <dbReference type="ARBA" id="ARBA00014286"/>
    </source>
</evidence>
<evidence type="ECO:0000313" key="5">
    <source>
        <dbReference type="Proteomes" id="UP001596203"/>
    </source>
</evidence>
<keyword evidence="5" id="KW-1185">Reference proteome</keyword>